<evidence type="ECO:0000256" key="1">
    <source>
        <dbReference type="SAM" id="MobiDB-lite"/>
    </source>
</evidence>
<dbReference type="PANTHER" id="PTHR32247:SF4">
    <property type="entry name" value="DIRECT IAP-BINDING PROTEIN WITH LOW PI"/>
    <property type="match status" value="1"/>
</dbReference>
<feature type="region of interest" description="Disordered" evidence="1">
    <location>
        <begin position="1"/>
        <end position="27"/>
    </location>
</feature>
<dbReference type="Pfam" id="PF09057">
    <property type="entry name" value="Smac_DIABLO"/>
    <property type="match status" value="1"/>
</dbReference>
<dbReference type="InterPro" id="IPR009062">
    <property type="entry name" value="Smac/DIABLO-like_sf"/>
</dbReference>
<feature type="compositionally biased region" description="Basic and acidic residues" evidence="1">
    <location>
        <begin position="51"/>
        <end position="65"/>
    </location>
</feature>
<name>A0A8B9JF27_ASTMX</name>
<dbReference type="GO" id="GO:0005739">
    <property type="term" value="C:mitochondrion"/>
    <property type="evidence" value="ECO:0007669"/>
    <property type="project" value="InterPro"/>
</dbReference>
<proteinExistence type="predicted"/>
<sequence length="82" mass="9413">MPDSRLHDGDLNQQFPDHSGADQASATVHSNLHTARSQIQQVRQLLTEAEKELKESKAEESERLQLETQEEEEIPEAYLRED</sequence>
<dbReference type="Proteomes" id="UP000694621">
    <property type="component" value="Unplaced"/>
</dbReference>
<protein>
    <submittedName>
        <fullName evidence="2">Uncharacterized protein</fullName>
    </submittedName>
</protein>
<reference evidence="2" key="1">
    <citation type="submission" date="2025-08" db="UniProtKB">
        <authorList>
            <consortium name="Ensembl"/>
        </authorList>
    </citation>
    <scope>IDENTIFICATION</scope>
</reference>
<dbReference type="Gene3D" id="1.20.58.70">
    <property type="match status" value="1"/>
</dbReference>
<dbReference type="AlphaFoldDB" id="A0A8B9JF27"/>
<dbReference type="Ensembl" id="ENSAMXT00005022832.1">
    <property type="protein sequence ID" value="ENSAMXP00005020659.1"/>
    <property type="gene ID" value="ENSAMXG00005010707.1"/>
</dbReference>
<evidence type="ECO:0000313" key="2">
    <source>
        <dbReference type="Ensembl" id="ENSAMXP00005020659.1"/>
    </source>
</evidence>
<feature type="compositionally biased region" description="Basic and acidic residues" evidence="1">
    <location>
        <begin position="1"/>
        <end position="10"/>
    </location>
</feature>
<accession>A0A8B9JF27</accession>
<dbReference type="PANTHER" id="PTHR32247">
    <property type="entry name" value="DIABLO HOMOLOG, MITOCHONDRIAL"/>
    <property type="match status" value="1"/>
</dbReference>
<dbReference type="InterPro" id="IPR015142">
    <property type="entry name" value="Smac_DIABLO"/>
</dbReference>
<organism evidence="2 3">
    <name type="scientific">Astyanax mexicanus</name>
    <name type="common">Blind cave fish</name>
    <name type="synonym">Astyanax fasciatus mexicanus</name>
    <dbReference type="NCBI Taxonomy" id="7994"/>
    <lineage>
        <taxon>Eukaryota</taxon>
        <taxon>Metazoa</taxon>
        <taxon>Chordata</taxon>
        <taxon>Craniata</taxon>
        <taxon>Vertebrata</taxon>
        <taxon>Euteleostomi</taxon>
        <taxon>Actinopterygii</taxon>
        <taxon>Neopterygii</taxon>
        <taxon>Teleostei</taxon>
        <taxon>Ostariophysi</taxon>
        <taxon>Characiformes</taxon>
        <taxon>Characoidei</taxon>
        <taxon>Acestrorhamphidae</taxon>
        <taxon>Acestrorhamphinae</taxon>
        <taxon>Astyanax</taxon>
    </lineage>
</organism>
<dbReference type="GO" id="GO:0051402">
    <property type="term" value="P:neuron apoptotic process"/>
    <property type="evidence" value="ECO:0007669"/>
    <property type="project" value="TreeGrafter"/>
</dbReference>
<feature type="region of interest" description="Disordered" evidence="1">
    <location>
        <begin position="51"/>
        <end position="82"/>
    </location>
</feature>
<evidence type="ECO:0000313" key="3">
    <source>
        <dbReference type="Proteomes" id="UP000694621"/>
    </source>
</evidence>
<feature type="compositionally biased region" description="Polar residues" evidence="1">
    <location>
        <begin position="11"/>
        <end position="27"/>
    </location>
</feature>
<dbReference type="SUPFAM" id="SSF46984">
    <property type="entry name" value="Smac/diablo"/>
    <property type="match status" value="1"/>
</dbReference>
<dbReference type="GO" id="GO:0008631">
    <property type="term" value="P:intrinsic apoptotic signaling pathway in response to oxidative stress"/>
    <property type="evidence" value="ECO:0007669"/>
    <property type="project" value="TreeGrafter"/>
</dbReference>